<evidence type="ECO:0000313" key="2">
    <source>
        <dbReference type="EMBL" id="OAR05127.1"/>
    </source>
</evidence>
<dbReference type="Proteomes" id="UP000243024">
    <property type="component" value="Unassembled WGS sequence"/>
</dbReference>
<comment type="caution">
    <text evidence="2">The sequence shown here is derived from an EMBL/GenBank/DDBJ whole genome shotgun (WGS) entry which is preliminary data.</text>
</comment>
<dbReference type="InterPro" id="IPR013974">
    <property type="entry name" value="SAF"/>
</dbReference>
<dbReference type="EMBL" id="JXBB01000004">
    <property type="protein sequence ID" value="OAR05127.1"/>
    <property type="molecule type" value="Genomic_DNA"/>
</dbReference>
<gene>
    <name evidence="2" type="ORF">SA87_08225</name>
</gene>
<protein>
    <recommendedName>
        <fullName evidence="1">SAF domain-containing protein</fullName>
    </recommendedName>
</protein>
<evidence type="ECO:0000313" key="3">
    <source>
        <dbReference type="Proteomes" id="UP000243024"/>
    </source>
</evidence>
<dbReference type="AlphaFoldDB" id="A0A132MH35"/>
<dbReference type="STRING" id="1484.SA87_08225"/>
<dbReference type="CDD" id="cd11614">
    <property type="entry name" value="SAF_CpaB_FlgA_like"/>
    <property type="match status" value="1"/>
</dbReference>
<sequence>MLDARRKAIIFFVLALAMATIASAIIVNEWNKVRSAWGETVRVAVAAVDIQPYTAITPEMIDWQALPKQFVTTGFITEAQKLKDSIALVKKGIS</sequence>
<keyword evidence="3" id="KW-1185">Reference proteome</keyword>
<evidence type="ECO:0000259" key="1">
    <source>
        <dbReference type="Pfam" id="PF08666"/>
    </source>
</evidence>
<feature type="domain" description="SAF" evidence="1">
    <location>
        <begin position="41"/>
        <end position="82"/>
    </location>
</feature>
<dbReference type="Pfam" id="PF08666">
    <property type="entry name" value="SAF"/>
    <property type="match status" value="1"/>
</dbReference>
<organism evidence="2 3">
    <name type="scientific">Hydrogenibacillus schlegelii</name>
    <name type="common">Bacillus schlegelii</name>
    <dbReference type="NCBI Taxonomy" id="1484"/>
    <lineage>
        <taxon>Bacteria</taxon>
        <taxon>Bacillati</taxon>
        <taxon>Bacillota</taxon>
        <taxon>Bacilli</taxon>
        <taxon>Bacillales</taxon>
        <taxon>Bacillales Family X. Incertae Sedis</taxon>
        <taxon>Hydrogenibacillus</taxon>
    </lineage>
</organism>
<dbReference type="RefSeq" id="WP_066198620.1">
    <property type="nucleotide sequence ID" value="NZ_JXBB01000004.1"/>
</dbReference>
<accession>A0A132MH35</accession>
<proteinExistence type="predicted"/>
<reference evidence="2 3" key="1">
    <citation type="submission" date="2015-09" db="EMBL/GenBank/DDBJ databases">
        <title>Draft genome sequence of Hydrogenibacillus schlegelii DSM 2000.</title>
        <authorList>
            <person name="Hemp J."/>
        </authorList>
    </citation>
    <scope>NUCLEOTIDE SEQUENCE [LARGE SCALE GENOMIC DNA]</scope>
    <source>
        <strain evidence="2 3">MA 48</strain>
    </source>
</reference>
<name>A0A132MH35_HYDSH</name>